<evidence type="ECO:0000313" key="4">
    <source>
        <dbReference type="Proteomes" id="UP001353858"/>
    </source>
</evidence>
<comment type="caution">
    <text evidence="3">The sequence shown here is derived from an EMBL/GenBank/DDBJ whole genome shotgun (WGS) entry which is preliminary data.</text>
</comment>
<evidence type="ECO:0000256" key="1">
    <source>
        <dbReference type="SAM" id="Coils"/>
    </source>
</evidence>
<keyword evidence="4" id="KW-1185">Reference proteome</keyword>
<sequence length="323" mass="36710">MAAVSDTVRTINVSGNRRESSSEMTSTPGATKNVAMYDLFQGELFDDSTPAAKRKRRSTQTPSPNKNVNYNLRKKLISKLIQLDKEIKSLNELVRITKNTQTDIKKKISIISSINSIIQTDKMRAAIEDNNSGSIADLDNAEETYGKFKCRECGTENFNEDVFDRKIAEELNQAISWDNICAVCKKSWIPICYKQVSFCEEFPMEYSNVAYVTSIKEINEAVSNGNKNDDSILTGDDKFIFTKFDKIKYIHSKRLIKDNAINVYKDAGVFENDLGEEFRNNADYKILGDILFTSEIINETPKDNPRYHEIANLLKNIAKQESI</sequence>
<dbReference type="EMBL" id="JARPUR010000001">
    <property type="protein sequence ID" value="KAK4886172.1"/>
    <property type="molecule type" value="Genomic_DNA"/>
</dbReference>
<feature type="compositionally biased region" description="Polar residues" evidence="2">
    <location>
        <begin position="59"/>
        <end position="68"/>
    </location>
</feature>
<reference evidence="4" key="1">
    <citation type="submission" date="2023-01" db="EMBL/GenBank/DDBJ databases">
        <title>Key to firefly adult light organ development and bioluminescence: homeobox transcription factors regulate luciferase expression and transportation to peroxisome.</title>
        <authorList>
            <person name="Fu X."/>
        </authorList>
    </citation>
    <scope>NUCLEOTIDE SEQUENCE [LARGE SCALE GENOMIC DNA]</scope>
</reference>
<keyword evidence="1" id="KW-0175">Coiled coil</keyword>
<dbReference type="AlphaFoldDB" id="A0AAN7SK56"/>
<feature type="coiled-coil region" evidence="1">
    <location>
        <begin position="73"/>
        <end position="100"/>
    </location>
</feature>
<accession>A0AAN7SK56</accession>
<dbReference type="Proteomes" id="UP001353858">
    <property type="component" value="Unassembled WGS sequence"/>
</dbReference>
<protein>
    <submittedName>
        <fullName evidence="3">Uncharacterized protein</fullName>
    </submittedName>
</protein>
<evidence type="ECO:0000256" key="2">
    <source>
        <dbReference type="SAM" id="MobiDB-lite"/>
    </source>
</evidence>
<proteinExistence type="predicted"/>
<gene>
    <name evidence="3" type="ORF">RN001_002443</name>
</gene>
<feature type="region of interest" description="Disordered" evidence="2">
    <location>
        <begin position="48"/>
        <end position="68"/>
    </location>
</feature>
<feature type="region of interest" description="Disordered" evidence="2">
    <location>
        <begin position="1"/>
        <end position="32"/>
    </location>
</feature>
<evidence type="ECO:0000313" key="3">
    <source>
        <dbReference type="EMBL" id="KAK4886172.1"/>
    </source>
</evidence>
<organism evidence="3 4">
    <name type="scientific">Aquatica leii</name>
    <dbReference type="NCBI Taxonomy" id="1421715"/>
    <lineage>
        <taxon>Eukaryota</taxon>
        <taxon>Metazoa</taxon>
        <taxon>Ecdysozoa</taxon>
        <taxon>Arthropoda</taxon>
        <taxon>Hexapoda</taxon>
        <taxon>Insecta</taxon>
        <taxon>Pterygota</taxon>
        <taxon>Neoptera</taxon>
        <taxon>Endopterygota</taxon>
        <taxon>Coleoptera</taxon>
        <taxon>Polyphaga</taxon>
        <taxon>Elateriformia</taxon>
        <taxon>Elateroidea</taxon>
        <taxon>Lampyridae</taxon>
        <taxon>Luciolinae</taxon>
        <taxon>Aquatica</taxon>
    </lineage>
</organism>
<name>A0AAN7SK56_9COLE</name>